<sequence>MKIGFSLPHMGSIATPENIAYAARFGESEGFDSLWVIDRILWPAEPQTPYPPSPDGSWPEIYQNVIDPISTLTYVAGLTNRIKLATGIVDMMYQNPLILANRFAALDNLSKGRLLLGLGLGHSKDEFDAAGVPFENRGERADEFLQVLNKVWYDDIVQHDGKYYKIPKSIIGPKPYQEKIPIYLAGFSPKTFNRIINTNANGWVGIPQLDYDGFKQGQEQLRKLASEKGRDPNSVEFPVLVFPEVSQSDLGSDRLPMNGSIQQIAQDIHDLEKLGVNHINLVFDFGTIANDLDKRLSYTKQIRDAIMPPLLTR</sequence>
<dbReference type="InterPro" id="IPR036661">
    <property type="entry name" value="Luciferase-like_sf"/>
</dbReference>
<dbReference type="AlphaFoldDB" id="A0A0F9N9R2"/>
<dbReference type="InterPro" id="IPR051260">
    <property type="entry name" value="Diverse_substr_monoxygenases"/>
</dbReference>
<proteinExistence type="predicted"/>
<dbReference type="PANTHER" id="PTHR30011">
    <property type="entry name" value="ALKANESULFONATE MONOOXYGENASE-RELATED"/>
    <property type="match status" value="1"/>
</dbReference>
<dbReference type="Gene3D" id="3.20.20.30">
    <property type="entry name" value="Luciferase-like domain"/>
    <property type="match status" value="1"/>
</dbReference>
<dbReference type="GO" id="GO:0016705">
    <property type="term" value="F:oxidoreductase activity, acting on paired donors, with incorporation or reduction of molecular oxygen"/>
    <property type="evidence" value="ECO:0007669"/>
    <property type="project" value="InterPro"/>
</dbReference>
<comment type="caution">
    <text evidence="2">The sequence shown here is derived from an EMBL/GenBank/DDBJ whole genome shotgun (WGS) entry which is preliminary data.</text>
</comment>
<dbReference type="SUPFAM" id="SSF51679">
    <property type="entry name" value="Bacterial luciferase-like"/>
    <property type="match status" value="1"/>
</dbReference>
<dbReference type="InterPro" id="IPR019921">
    <property type="entry name" value="Lucif-like_OxRdtase_Rv2161c"/>
</dbReference>
<gene>
    <name evidence="2" type="ORF">LCGC14_1363160</name>
</gene>
<dbReference type="EMBL" id="LAZR01008539">
    <property type="protein sequence ID" value="KKM78127.1"/>
    <property type="molecule type" value="Genomic_DNA"/>
</dbReference>
<name>A0A0F9N9R2_9ZZZZ</name>
<dbReference type="PANTHER" id="PTHR30011:SF32">
    <property type="entry name" value="CONSERVED PROTEIN"/>
    <property type="match status" value="1"/>
</dbReference>
<organism evidence="2">
    <name type="scientific">marine sediment metagenome</name>
    <dbReference type="NCBI Taxonomy" id="412755"/>
    <lineage>
        <taxon>unclassified sequences</taxon>
        <taxon>metagenomes</taxon>
        <taxon>ecological metagenomes</taxon>
    </lineage>
</organism>
<dbReference type="InterPro" id="IPR011251">
    <property type="entry name" value="Luciferase-like_dom"/>
</dbReference>
<dbReference type="NCBIfam" id="TIGR03619">
    <property type="entry name" value="F420_Rv2161c"/>
    <property type="match status" value="1"/>
</dbReference>
<evidence type="ECO:0000313" key="2">
    <source>
        <dbReference type="EMBL" id="KKM78127.1"/>
    </source>
</evidence>
<accession>A0A0F9N9R2</accession>
<protein>
    <recommendedName>
        <fullName evidence="1">Luciferase-like domain-containing protein</fullName>
    </recommendedName>
</protein>
<evidence type="ECO:0000259" key="1">
    <source>
        <dbReference type="Pfam" id="PF00296"/>
    </source>
</evidence>
<feature type="domain" description="Luciferase-like" evidence="1">
    <location>
        <begin position="13"/>
        <end position="246"/>
    </location>
</feature>
<dbReference type="Pfam" id="PF00296">
    <property type="entry name" value="Bac_luciferase"/>
    <property type="match status" value="1"/>
</dbReference>
<reference evidence="2" key="1">
    <citation type="journal article" date="2015" name="Nature">
        <title>Complex archaea that bridge the gap between prokaryotes and eukaryotes.</title>
        <authorList>
            <person name="Spang A."/>
            <person name="Saw J.H."/>
            <person name="Jorgensen S.L."/>
            <person name="Zaremba-Niedzwiedzka K."/>
            <person name="Martijn J."/>
            <person name="Lind A.E."/>
            <person name="van Eijk R."/>
            <person name="Schleper C."/>
            <person name="Guy L."/>
            <person name="Ettema T.J."/>
        </authorList>
    </citation>
    <scope>NUCLEOTIDE SEQUENCE</scope>
</reference>